<proteinExistence type="predicted"/>
<sequence>MLKNLVFAALDNFDKECLFVKGTLGDFVIEDFTVCVDKNFVIVKGFEWDKCDEERTGYIKKLKIDSSELTDFEELSSPGSDFIALGINDGMDFIEMSNCY</sequence>
<evidence type="ECO:0000313" key="2">
    <source>
        <dbReference type="Proteomes" id="UP000184604"/>
    </source>
</evidence>
<protein>
    <submittedName>
        <fullName evidence="1">Uncharacterized protein</fullName>
    </submittedName>
</protein>
<accession>A0A1L5F4C4</accession>
<organism evidence="1 2">
    <name type="scientific">Clostridium kluyveri</name>
    <dbReference type="NCBI Taxonomy" id="1534"/>
    <lineage>
        <taxon>Bacteria</taxon>
        <taxon>Bacillati</taxon>
        <taxon>Bacillota</taxon>
        <taxon>Clostridia</taxon>
        <taxon>Eubacteriales</taxon>
        <taxon>Clostridiaceae</taxon>
        <taxon>Clostridium</taxon>
    </lineage>
</organism>
<dbReference type="EMBL" id="CP018335">
    <property type="protein sequence ID" value="APM37792.1"/>
    <property type="molecule type" value="Genomic_DNA"/>
</dbReference>
<dbReference type="RefSeq" id="WP_073537475.1">
    <property type="nucleotide sequence ID" value="NZ_CP018335.1"/>
</dbReference>
<dbReference type="Proteomes" id="UP000184604">
    <property type="component" value="Chromosome"/>
</dbReference>
<reference evidence="1 2" key="1">
    <citation type="submission" date="2016-12" db="EMBL/GenBank/DDBJ databases">
        <title>Complete genome sequence of Clostridium kluyveri JZZ isolated from the pit mud of a Chinese flavor liquor-making factory.</title>
        <authorList>
            <person name="Wang Y."/>
        </authorList>
    </citation>
    <scope>NUCLEOTIDE SEQUENCE [LARGE SCALE GENOMIC DNA]</scope>
    <source>
        <strain evidence="1 2">JZZ</strain>
    </source>
</reference>
<dbReference type="AlphaFoldDB" id="A0A1L5F4C4"/>
<name>A0A1L5F4C4_CLOKL</name>
<evidence type="ECO:0000313" key="1">
    <source>
        <dbReference type="EMBL" id="APM37792.1"/>
    </source>
</evidence>
<gene>
    <name evidence="1" type="ORF">BS101_03050</name>
</gene>